<accession>A0A6F8T5T7</accession>
<protein>
    <recommendedName>
        <fullName evidence="3">Outer membrane efflux protein</fullName>
    </recommendedName>
</protein>
<dbReference type="AlphaFoldDB" id="A0A6F8T5T7"/>
<reference evidence="1" key="1">
    <citation type="journal article" date="2020" name="Microbiol. Resour. Announc.">
        <title>Complete Genome Sequence of Novel Psychrotolerant Legionella Strain TUM19329, Isolated from Antarctic Lake Sediment.</title>
        <authorList>
            <person name="Shimada S."/>
            <person name="Nakai R."/>
            <person name="Aoki K."/>
            <person name="Shimoeda N."/>
            <person name="Ohno G."/>
            <person name="Miyazaki Y."/>
            <person name="Kudoh S."/>
            <person name="Imura S."/>
            <person name="Watanabe K."/>
            <person name="Ishii Y."/>
            <person name="Tateda K."/>
        </authorList>
    </citation>
    <scope>NUCLEOTIDE SEQUENCE [LARGE SCALE GENOMIC DNA]</scope>
    <source>
        <strain evidence="1">TUM19329</strain>
    </source>
</reference>
<dbReference type="SUPFAM" id="SSF56954">
    <property type="entry name" value="Outer membrane efflux proteins (OEP)"/>
    <property type="match status" value="1"/>
</dbReference>
<gene>
    <name evidence="1" type="ORF">TUM19329_21290</name>
</gene>
<evidence type="ECO:0008006" key="3">
    <source>
        <dbReference type="Google" id="ProtNLM"/>
    </source>
</evidence>
<evidence type="ECO:0000313" key="1">
    <source>
        <dbReference type="EMBL" id="BCA95768.1"/>
    </source>
</evidence>
<keyword evidence="2" id="KW-1185">Reference proteome</keyword>
<dbReference type="Gene3D" id="1.20.1600.10">
    <property type="entry name" value="Outer membrane efflux proteins (OEP)"/>
    <property type="match status" value="1"/>
</dbReference>
<dbReference type="Proteomes" id="UP000502894">
    <property type="component" value="Chromosome"/>
</dbReference>
<dbReference type="EMBL" id="AP022839">
    <property type="protein sequence ID" value="BCA95768.1"/>
    <property type="molecule type" value="Genomic_DNA"/>
</dbReference>
<proteinExistence type="predicted"/>
<dbReference type="KEGG" id="lant:TUM19329_21290"/>
<sequence length="128" mass="14711">MSVLGEIANARGLDKVSYFNYVDTLQKALRDTTNALSANERFTNKLKQTQEAQHYLAKSYELNRRLYKQGIQNYVDMLKAKIILDRINITLNEDKLLQLITIVSLYQELAGGYRADEPLPVTDNHFIS</sequence>
<organism evidence="1 2">
    <name type="scientific">Legionella antarctica</name>
    <dbReference type="NCBI Taxonomy" id="2708020"/>
    <lineage>
        <taxon>Bacteria</taxon>
        <taxon>Pseudomonadati</taxon>
        <taxon>Pseudomonadota</taxon>
        <taxon>Gammaproteobacteria</taxon>
        <taxon>Legionellales</taxon>
        <taxon>Legionellaceae</taxon>
        <taxon>Legionella</taxon>
    </lineage>
</organism>
<evidence type="ECO:0000313" key="2">
    <source>
        <dbReference type="Proteomes" id="UP000502894"/>
    </source>
</evidence>
<name>A0A6F8T5T7_9GAMM</name>